<sequence>MVSYNQTVNPSSLIDLLVIGGGPAGFFAALTCAEAQPRASIVILERTATVLGKVRISGGGRCNVTHACFDPAILTQFYPRGGRELRGVFARFQPADTIRWFESHGVLLKTEEDGRVFPVSDSSETIIACLTGEAARHGVEVRTRTRVKSLELTPEGAFVATCQDGTLWHARRTVLATGRQR</sequence>
<dbReference type="EMBL" id="DSYK01000242">
    <property type="protein sequence ID" value="HGS21152.1"/>
    <property type="molecule type" value="Genomic_DNA"/>
</dbReference>
<name>A0A7C4KGP8_9CHLR</name>
<evidence type="ECO:0000259" key="1">
    <source>
        <dbReference type="Pfam" id="PF03486"/>
    </source>
</evidence>
<evidence type="ECO:0000313" key="2">
    <source>
        <dbReference type="EMBL" id="HGS21152.1"/>
    </source>
</evidence>
<comment type="caution">
    <text evidence="2">The sequence shown here is derived from an EMBL/GenBank/DDBJ whole genome shotgun (WGS) entry which is preliminary data.</text>
</comment>
<dbReference type="InterPro" id="IPR057661">
    <property type="entry name" value="RsdA/BaiN/AoA(So)_Rossmann"/>
</dbReference>
<dbReference type="PANTHER" id="PTHR42887">
    <property type="entry name" value="OS12G0638800 PROTEIN"/>
    <property type="match status" value="1"/>
</dbReference>
<organism evidence="2">
    <name type="scientific">Anaerolinea thermolimosa</name>
    <dbReference type="NCBI Taxonomy" id="229919"/>
    <lineage>
        <taxon>Bacteria</taxon>
        <taxon>Bacillati</taxon>
        <taxon>Chloroflexota</taxon>
        <taxon>Anaerolineae</taxon>
        <taxon>Anaerolineales</taxon>
        <taxon>Anaerolineaceae</taxon>
        <taxon>Anaerolinea</taxon>
    </lineage>
</organism>
<gene>
    <name evidence="2" type="ORF">ENT37_04705</name>
</gene>
<dbReference type="AlphaFoldDB" id="A0A7C4KGP8"/>
<dbReference type="PANTHER" id="PTHR42887:SF2">
    <property type="entry name" value="OS12G0638800 PROTEIN"/>
    <property type="match status" value="1"/>
</dbReference>
<dbReference type="InterPro" id="IPR036188">
    <property type="entry name" value="FAD/NAD-bd_sf"/>
</dbReference>
<dbReference type="PRINTS" id="PR00368">
    <property type="entry name" value="FADPNR"/>
</dbReference>
<accession>A0A7C4KGP8</accession>
<dbReference type="Gene3D" id="3.50.50.60">
    <property type="entry name" value="FAD/NAD(P)-binding domain"/>
    <property type="match status" value="1"/>
</dbReference>
<reference evidence="2" key="1">
    <citation type="journal article" date="2020" name="mSystems">
        <title>Genome- and Community-Level Interaction Insights into Carbon Utilization and Element Cycling Functions of Hydrothermarchaeota in Hydrothermal Sediment.</title>
        <authorList>
            <person name="Zhou Z."/>
            <person name="Liu Y."/>
            <person name="Xu W."/>
            <person name="Pan J."/>
            <person name="Luo Z.H."/>
            <person name="Li M."/>
        </authorList>
    </citation>
    <scope>NUCLEOTIDE SEQUENCE [LARGE SCALE GENOMIC DNA]</scope>
    <source>
        <strain evidence="2">SpSt-573</strain>
    </source>
</reference>
<feature type="domain" description="RsdA/BaiN/AoA(So)-like Rossmann fold-like" evidence="1">
    <location>
        <begin position="15"/>
        <end position="178"/>
    </location>
</feature>
<proteinExistence type="predicted"/>
<dbReference type="InterPro" id="IPR004792">
    <property type="entry name" value="BaiN-like"/>
</dbReference>
<dbReference type="SUPFAM" id="SSF51905">
    <property type="entry name" value="FAD/NAD(P)-binding domain"/>
    <property type="match status" value="1"/>
</dbReference>
<dbReference type="Pfam" id="PF03486">
    <property type="entry name" value="HI0933_like"/>
    <property type="match status" value="1"/>
</dbReference>
<protein>
    <submittedName>
        <fullName evidence="2">FAD-binding protein</fullName>
    </submittedName>
</protein>
<dbReference type="PRINTS" id="PR00411">
    <property type="entry name" value="PNDRDTASEI"/>
</dbReference>